<protein>
    <recommendedName>
        <fullName evidence="3">HEAT repeat protein</fullName>
    </recommendedName>
</protein>
<dbReference type="EMBL" id="VFOQ01000001">
    <property type="protein sequence ID" value="TQL59876.1"/>
    <property type="molecule type" value="Genomic_DNA"/>
</dbReference>
<dbReference type="AlphaFoldDB" id="A0A542ZHT7"/>
<comment type="caution">
    <text evidence="1">The sequence shown here is derived from an EMBL/GenBank/DDBJ whole genome shotgun (WGS) entry which is preliminary data.</text>
</comment>
<dbReference type="InterPro" id="IPR016024">
    <property type="entry name" value="ARM-type_fold"/>
</dbReference>
<dbReference type="InterPro" id="IPR011989">
    <property type="entry name" value="ARM-like"/>
</dbReference>
<proteinExistence type="predicted"/>
<reference evidence="1 2" key="1">
    <citation type="submission" date="2019-06" db="EMBL/GenBank/DDBJ databases">
        <title>Sequencing the genomes of 1000 actinobacteria strains.</title>
        <authorList>
            <person name="Klenk H.-P."/>
        </authorList>
    </citation>
    <scope>NUCLEOTIDE SEQUENCE [LARGE SCALE GENOMIC DNA]</scope>
    <source>
        <strain evidence="1 2">DSM 18082</strain>
    </source>
</reference>
<sequence length="145" mass="16045">MPARSIWGVTPREHIEAECARRGRDAVVADCLALLDGAEDPALVLSLAGPGARKYVDGREHTDTYWFRVWALRGLLWNWDTKATTPVCRALTDEAWRVREMAAKVVARHLVGEATGRVADLREDPVPRVRQAAHRALVRLTAAGA</sequence>
<gene>
    <name evidence="1" type="ORF">FB474_1246</name>
</gene>
<dbReference type="SUPFAM" id="SSF48371">
    <property type="entry name" value="ARM repeat"/>
    <property type="match status" value="1"/>
</dbReference>
<dbReference type="Gene3D" id="1.25.10.10">
    <property type="entry name" value="Leucine-rich Repeat Variant"/>
    <property type="match status" value="1"/>
</dbReference>
<keyword evidence="2" id="KW-1185">Reference proteome</keyword>
<organism evidence="1 2">
    <name type="scientific">Oryzihumus leptocrescens</name>
    <dbReference type="NCBI Taxonomy" id="297536"/>
    <lineage>
        <taxon>Bacteria</taxon>
        <taxon>Bacillati</taxon>
        <taxon>Actinomycetota</taxon>
        <taxon>Actinomycetes</taxon>
        <taxon>Micrococcales</taxon>
        <taxon>Intrasporangiaceae</taxon>
        <taxon>Oryzihumus</taxon>
    </lineage>
</organism>
<evidence type="ECO:0000313" key="1">
    <source>
        <dbReference type="EMBL" id="TQL59876.1"/>
    </source>
</evidence>
<accession>A0A542ZHT7</accession>
<dbReference type="RefSeq" id="WP_185746060.1">
    <property type="nucleotide sequence ID" value="NZ_BAAAKX010000004.1"/>
</dbReference>
<evidence type="ECO:0008006" key="3">
    <source>
        <dbReference type="Google" id="ProtNLM"/>
    </source>
</evidence>
<name>A0A542ZHT7_9MICO</name>
<dbReference type="Proteomes" id="UP000319514">
    <property type="component" value="Unassembled WGS sequence"/>
</dbReference>
<evidence type="ECO:0000313" key="2">
    <source>
        <dbReference type="Proteomes" id="UP000319514"/>
    </source>
</evidence>